<dbReference type="GO" id="GO:0008270">
    <property type="term" value="F:zinc ion binding"/>
    <property type="evidence" value="ECO:0007669"/>
    <property type="project" value="UniProtKB-UniRule"/>
</dbReference>
<dbReference type="PANTHER" id="PTHR31669:SF296">
    <property type="entry name" value="PROTEIN FAR1-RELATED SEQUENCE"/>
    <property type="match status" value="1"/>
</dbReference>
<comment type="caution">
    <text evidence="8">The sequence shown here is derived from an EMBL/GenBank/DDBJ whole genome shotgun (WGS) entry which is preliminary data.</text>
</comment>
<organism evidence="8 9">
    <name type="scientific">Sorghum bicolor</name>
    <name type="common">Sorghum</name>
    <name type="synonym">Sorghum vulgare</name>
    <dbReference type="NCBI Taxonomy" id="4558"/>
    <lineage>
        <taxon>Eukaryota</taxon>
        <taxon>Viridiplantae</taxon>
        <taxon>Streptophyta</taxon>
        <taxon>Embryophyta</taxon>
        <taxon>Tracheophyta</taxon>
        <taxon>Spermatophyta</taxon>
        <taxon>Magnoliopsida</taxon>
        <taxon>Liliopsida</taxon>
        <taxon>Poales</taxon>
        <taxon>Poaceae</taxon>
        <taxon>PACMAD clade</taxon>
        <taxon>Panicoideae</taxon>
        <taxon>Andropogonodae</taxon>
        <taxon>Andropogoneae</taxon>
        <taxon>Sorghinae</taxon>
        <taxon>Sorghum</taxon>
    </lineage>
</organism>
<name>A0A921RPD2_SORBI</name>
<evidence type="ECO:0000256" key="1">
    <source>
        <dbReference type="ARBA" id="ARBA00005889"/>
    </source>
</evidence>
<protein>
    <recommendedName>
        <fullName evidence="6">Protein FAR1-RELATED SEQUENCE</fullName>
    </recommendedName>
</protein>
<dbReference type="PANTHER" id="PTHR31669">
    <property type="entry name" value="PROTEIN FAR1-RELATED SEQUENCE 10-RELATED"/>
    <property type="match status" value="1"/>
</dbReference>
<dbReference type="Pfam" id="PF04434">
    <property type="entry name" value="SWIM"/>
    <property type="match status" value="1"/>
</dbReference>
<dbReference type="GO" id="GO:0006355">
    <property type="term" value="P:regulation of DNA-templated transcription"/>
    <property type="evidence" value="ECO:0007669"/>
    <property type="project" value="UniProtKB-UniRule"/>
</dbReference>
<evidence type="ECO:0000256" key="6">
    <source>
        <dbReference type="RuleBase" id="RU367018"/>
    </source>
</evidence>
<dbReference type="Pfam" id="PF10551">
    <property type="entry name" value="MULE"/>
    <property type="match status" value="1"/>
</dbReference>
<dbReference type="SMART" id="SM00575">
    <property type="entry name" value="ZnF_PMZ"/>
    <property type="match status" value="1"/>
</dbReference>
<keyword evidence="4 6" id="KW-0862">Zinc</keyword>
<evidence type="ECO:0000259" key="7">
    <source>
        <dbReference type="PROSITE" id="PS50966"/>
    </source>
</evidence>
<evidence type="ECO:0000256" key="3">
    <source>
        <dbReference type="ARBA" id="ARBA00022771"/>
    </source>
</evidence>
<dbReference type="InterPro" id="IPR006564">
    <property type="entry name" value="Znf_PMZ"/>
</dbReference>
<dbReference type="InterPro" id="IPR018289">
    <property type="entry name" value="MULE_transposase_dom"/>
</dbReference>
<dbReference type="InterPro" id="IPR004330">
    <property type="entry name" value="FAR1_DNA_bnd_dom"/>
</dbReference>
<dbReference type="GO" id="GO:0005634">
    <property type="term" value="C:nucleus"/>
    <property type="evidence" value="ECO:0007669"/>
    <property type="project" value="UniProtKB-SubCell"/>
</dbReference>
<evidence type="ECO:0000256" key="5">
    <source>
        <dbReference type="PROSITE-ProRule" id="PRU00325"/>
    </source>
</evidence>
<reference evidence="8" key="1">
    <citation type="journal article" date="2019" name="BMC Genomics">
        <title>A new reference genome for Sorghum bicolor reveals high levels of sequence similarity between sweet and grain genotypes: implications for the genetics of sugar metabolism.</title>
        <authorList>
            <person name="Cooper E.A."/>
            <person name="Brenton Z.W."/>
            <person name="Flinn B.S."/>
            <person name="Jenkins J."/>
            <person name="Shu S."/>
            <person name="Flowers D."/>
            <person name="Luo F."/>
            <person name="Wang Y."/>
            <person name="Xia P."/>
            <person name="Barry K."/>
            <person name="Daum C."/>
            <person name="Lipzen A."/>
            <person name="Yoshinaga Y."/>
            <person name="Schmutz J."/>
            <person name="Saski C."/>
            <person name="Vermerris W."/>
            <person name="Kresovich S."/>
        </authorList>
    </citation>
    <scope>NUCLEOTIDE SEQUENCE</scope>
</reference>
<gene>
    <name evidence="8" type="ORF">BDA96_02G118600</name>
</gene>
<dbReference type="Proteomes" id="UP000807115">
    <property type="component" value="Chromosome 2"/>
</dbReference>
<dbReference type="InterPro" id="IPR007527">
    <property type="entry name" value="Znf_SWIM"/>
</dbReference>
<feature type="non-terminal residue" evidence="8">
    <location>
        <position position="651"/>
    </location>
</feature>
<comment type="similarity">
    <text evidence="1 6">Belongs to the FHY3/FAR1 family.</text>
</comment>
<accession>A0A921RPD2</accession>
<dbReference type="EMBL" id="CM027681">
    <property type="protein sequence ID" value="KAG0542602.1"/>
    <property type="molecule type" value="Genomic_DNA"/>
</dbReference>
<feature type="domain" description="SWIM-type" evidence="7">
    <location>
        <begin position="496"/>
        <end position="532"/>
    </location>
</feature>
<evidence type="ECO:0000313" key="9">
    <source>
        <dbReference type="Proteomes" id="UP000807115"/>
    </source>
</evidence>
<proteinExistence type="inferred from homology"/>
<dbReference type="PROSITE" id="PS50966">
    <property type="entry name" value="ZF_SWIM"/>
    <property type="match status" value="1"/>
</dbReference>
<keyword evidence="2 6" id="KW-0479">Metal-binding</keyword>
<comment type="function">
    <text evidence="6">Putative transcription activator involved in regulating light control of development.</text>
</comment>
<dbReference type="InterPro" id="IPR031052">
    <property type="entry name" value="FHY3/FAR1"/>
</dbReference>
<reference evidence="8" key="2">
    <citation type="submission" date="2020-10" db="EMBL/GenBank/DDBJ databases">
        <authorList>
            <person name="Cooper E.A."/>
            <person name="Brenton Z.W."/>
            <person name="Flinn B.S."/>
            <person name="Jenkins J."/>
            <person name="Shu S."/>
            <person name="Flowers D."/>
            <person name="Luo F."/>
            <person name="Wang Y."/>
            <person name="Xia P."/>
            <person name="Barry K."/>
            <person name="Daum C."/>
            <person name="Lipzen A."/>
            <person name="Yoshinaga Y."/>
            <person name="Schmutz J."/>
            <person name="Saski C."/>
            <person name="Vermerris W."/>
            <person name="Kresovich S."/>
        </authorList>
    </citation>
    <scope>NUCLEOTIDE SEQUENCE</scope>
</reference>
<evidence type="ECO:0000256" key="4">
    <source>
        <dbReference type="ARBA" id="ARBA00022833"/>
    </source>
</evidence>
<dbReference type="AlphaFoldDB" id="A0A921RPD2"/>
<comment type="subcellular location">
    <subcellularLocation>
        <location evidence="6">Nucleus</location>
    </subcellularLocation>
</comment>
<sequence>MPHNGMSFATLDEAREYYNSYAKRTGFSIRTNTSRRSAITREKQKVQFVCNKEGFGRKRRVVVQLVDGITCYSDNDEAEEEDTAQEEEDEQVEKRKKFDGCKKRKREKMVYTNCKARMHNHDLVVQPSLKKFLRSHRGIPKQEKDFIVLLHGCNLSTGRIMQLMSEFYGSAQLVPYDGKQVSNFRSTIHKTEKFKDMQETLDYFRALKEEDPEFFYKIKLDDNHRVENLFWVDSATRCAYKEAYNDCVSFDATYMTNIYEMPCTPFIGINRHCQTFQLGCAFIRNEKTTTYEWLFLTFLEAMDRKAPLNIITDQDPAMRDAICIVFPNTTHRNCRWHIMDKFSGTIGPILAKNDELNEEFVDCLNHTISPEDFESKWDTMSFIPAYYMHSFFPFLQSTQRSEGFNALLKKYVNPNLSVLQFVRQYQKIQEKCLVAQDGQDFRTDENERRRWSRHPLEKHASTFEKTAEYDVKPVGQFQYWLEPNNSFVFGYGKRNYLVTAIEEDESYCCECSKFDRDGIICYHIMRVMVRMGVELIPERYILKRWTQQAIASDTNQVQNLNAPVGLVARGMPLTSEKTLRLTNATTAFVAIAVEGCTNDENYAILEKHIKEMRSEFEEIKKRTMANRQNTSGAKGGATEDAYCISHCRCSG</sequence>
<keyword evidence="6" id="KW-0539">Nucleus</keyword>
<evidence type="ECO:0000256" key="2">
    <source>
        <dbReference type="ARBA" id="ARBA00022723"/>
    </source>
</evidence>
<dbReference type="Pfam" id="PF03101">
    <property type="entry name" value="FAR1"/>
    <property type="match status" value="1"/>
</dbReference>
<keyword evidence="3 5" id="KW-0863">Zinc-finger</keyword>
<evidence type="ECO:0000313" key="8">
    <source>
        <dbReference type="EMBL" id="KAG0542602.1"/>
    </source>
</evidence>